<organism evidence="1 2">
    <name type="scientific">Ruminococcus bovis</name>
    <dbReference type="NCBI Taxonomy" id="2564099"/>
    <lineage>
        <taxon>Bacteria</taxon>
        <taxon>Bacillati</taxon>
        <taxon>Bacillota</taxon>
        <taxon>Clostridia</taxon>
        <taxon>Eubacteriales</taxon>
        <taxon>Oscillospiraceae</taxon>
        <taxon>Ruminococcus</taxon>
    </lineage>
</organism>
<dbReference type="NCBIfam" id="TIGR02937">
    <property type="entry name" value="sigma70-ECF"/>
    <property type="match status" value="1"/>
</dbReference>
<accession>A0A4P8XUS4</accession>
<dbReference type="GO" id="GO:0003700">
    <property type="term" value="F:DNA-binding transcription factor activity"/>
    <property type="evidence" value="ECO:0007669"/>
    <property type="project" value="InterPro"/>
</dbReference>
<evidence type="ECO:0000313" key="1">
    <source>
        <dbReference type="EMBL" id="QCT06412.1"/>
    </source>
</evidence>
<dbReference type="EMBL" id="CP039381">
    <property type="protein sequence ID" value="QCT06412.1"/>
    <property type="molecule type" value="Genomic_DNA"/>
</dbReference>
<dbReference type="AlphaFoldDB" id="A0A4P8XUS4"/>
<dbReference type="InterPro" id="IPR013325">
    <property type="entry name" value="RNA_pol_sigma_r2"/>
</dbReference>
<dbReference type="OrthoDB" id="1850777at2"/>
<evidence type="ECO:0000313" key="2">
    <source>
        <dbReference type="Proteomes" id="UP000301475"/>
    </source>
</evidence>
<proteinExistence type="predicted"/>
<dbReference type="InterPro" id="IPR013324">
    <property type="entry name" value="RNA_pol_sigma_r3/r4-like"/>
</dbReference>
<dbReference type="Proteomes" id="UP000301475">
    <property type="component" value="Chromosome"/>
</dbReference>
<sequence>MTGEALLLKYEGLIASIAKKVAESFHCVKYDEYGLTEYSKQLLDDLKSEGTVELLRLIQSKEYDKSKGEFSTYIYPHVKGVMRRYLEKNMGVLSVSKNAMDLIRKIQQDYSLGKPAEEIAEEYNVPIEAVYRYANYNTHFFSVNDAFPDEHAENPYEHMTTKDNHPADKIVNKKICVELLKELFDSLSEKDRAILGHAFGVFGYEKKTLDEIACEEMMKPDGVEKAKKAALKRLKKKYPDSKLKLWQDIYKAVMGIK</sequence>
<dbReference type="GO" id="GO:0006352">
    <property type="term" value="P:DNA-templated transcription initiation"/>
    <property type="evidence" value="ECO:0007669"/>
    <property type="project" value="InterPro"/>
</dbReference>
<dbReference type="PANTHER" id="PTHR30603:SF47">
    <property type="entry name" value="RNA POLYMERASE SIGMA FACTOR SIGD, CHLOROPLASTIC"/>
    <property type="match status" value="1"/>
</dbReference>
<dbReference type="Gene3D" id="1.10.1740.10">
    <property type="match status" value="1"/>
</dbReference>
<dbReference type="SUPFAM" id="SSF88946">
    <property type="entry name" value="Sigma2 domain of RNA polymerase sigma factors"/>
    <property type="match status" value="1"/>
</dbReference>
<name>A0A4P8XUS4_9FIRM</name>
<dbReference type="PANTHER" id="PTHR30603">
    <property type="entry name" value="RNA POLYMERASE SIGMA FACTOR RPO"/>
    <property type="match status" value="1"/>
</dbReference>
<dbReference type="InterPro" id="IPR014284">
    <property type="entry name" value="RNA_pol_sigma-70_dom"/>
</dbReference>
<dbReference type="Gene3D" id="1.20.140.160">
    <property type="match status" value="1"/>
</dbReference>
<dbReference type="KEGG" id="ruj:E5Z56_03170"/>
<dbReference type="SUPFAM" id="SSF88659">
    <property type="entry name" value="Sigma3 and sigma4 domains of RNA polymerase sigma factors"/>
    <property type="match status" value="1"/>
</dbReference>
<keyword evidence="2" id="KW-1185">Reference proteome</keyword>
<reference evidence="1 2" key="1">
    <citation type="submission" date="2019-04" db="EMBL/GenBank/DDBJ databases">
        <authorList>
            <person name="Embree M."/>
            <person name="Gaffney J.R."/>
        </authorList>
    </citation>
    <scope>NUCLEOTIDE SEQUENCE [LARGE SCALE GENOMIC DNA]</scope>
    <source>
        <strain evidence="1 2">JE7A12</strain>
    </source>
</reference>
<dbReference type="RefSeq" id="WP_138156489.1">
    <property type="nucleotide sequence ID" value="NZ_CP039381.1"/>
</dbReference>
<protein>
    <submittedName>
        <fullName evidence="1">Sigma-70 family RNA polymerase sigma factor</fullName>
    </submittedName>
</protein>
<gene>
    <name evidence="1" type="ORF">E5Z56_03170</name>
</gene>
<dbReference type="InterPro" id="IPR050239">
    <property type="entry name" value="Sigma-70_RNA_pol_init_factors"/>
</dbReference>